<evidence type="ECO:0000313" key="6">
    <source>
        <dbReference type="Proteomes" id="UP000293719"/>
    </source>
</evidence>
<keyword evidence="6" id="KW-1185">Reference proteome</keyword>
<evidence type="ECO:0000259" key="4">
    <source>
        <dbReference type="SMART" id="SM00822"/>
    </source>
</evidence>
<dbReference type="PRINTS" id="PR00081">
    <property type="entry name" value="GDHRDH"/>
</dbReference>
<dbReference type="AlphaFoldDB" id="A0A4P6UXZ9"/>
<dbReference type="PROSITE" id="PS00061">
    <property type="entry name" value="ADH_SHORT"/>
    <property type="match status" value="1"/>
</dbReference>
<accession>A0A4P6UXZ9</accession>
<dbReference type="GO" id="GO:0016491">
    <property type="term" value="F:oxidoreductase activity"/>
    <property type="evidence" value="ECO:0007669"/>
    <property type="project" value="UniProtKB-KW"/>
</dbReference>
<evidence type="ECO:0000256" key="2">
    <source>
        <dbReference type="ARBA" id="ARBA00023002"/>
    </source>
</evidence>
<dbReference type="FunFam" id="3.40.50.720:FF:000084">
    <property type="entry name" value="Short-chain dehydrogenase reductase"/>
    <property type="match status" value="1"/>
</dbReference>
<comment type="similarity">
    <text evidence="1">Belongs to the short-chain dehydrogenases/reductases (SDR) family.</text>
</comment>
<dbReference type="SMART" id="SM00822">
    <property type="entry name" value="PKS_KR"/>
    <property type="match status" value="1"/>
</dbReference>
<dbReference type="InterPro" id="IPR002347">
    <property type="entry name" value="SDR_fam"/>
</dbReference>
<dbReference type="InterPro" id="IPR036291">
    <property type="entry name" value="NAD(P)-bd_dom_sf"/>
</dbReference>
<dbReference type="Pfam" id="PF13561">
    <property type="entry name" value="adh_short_C2"/>
    <property type="match status" value="1"/>
</dbReference>
<dbReference type="InterPro" id="IPR057326">
    <property type="entry name" value="KR_dom"/>
</dbReference>
<dbReference type="PRINTS" id="PR00080">
    <property type="entry name" value="SDRFAMILY"/>
</dbReference>
<keyword evidence="2" id="KW-0560">Oxidoreductase</keyword>
<evidence type="ECO:0000313" key="5">
    <source>
        <dbReference type="EMBL" id="QBK29902.1"/>
    </source>
</evidence>
<feature type="domain" description="Ketoreductase" evidence="4">
    <location>
        <begin position="23"/>
        <end position="205"/>
    </location>
</feature>
<dbReference type="Gene3D" id="3.40.50.720">
    <property type="entry name" value="NAD(P)-binding Rossmann-like Domain"/>
    <property type="match status" value="1"/>
</dbReference>
<dbReference type="SUPFAM" id="SSF51735">
    <property type="entry name" value="NAD(P)-binding Rossmann-fold domains"/>
    <property type="match status" value="1"/>
</dbReference>
<organism evidence="5 6">
    <name type="scientific">Roseitalea porphyridii</name>
    <dbReference type="NCBI Taxonomy" id="1852022"/>
    <lineage>
        <taxon>Bacteria</taxon>
        <taxon>Pseudomonadati</taxon>
        <taxon>Pseudomonadota</taxon>
        <taxon>Alphaproteobacteria</taxon>
        <taxon>Hyphomicrobiales</taxon>
        <taxon>Ahrensiaceae</taxon>
        <taxon>Roseitalea</taxon>
    </lineage>
</organism>
<dbReference type="PANTHER" id="PTHR24321">
    <property type="entry name" value="DEHYDROGENASES, SHORT CHAIN"/>
    <property type="match status" value="1"/>
</dbReference>
<dbReference type="InterPro" id="IPR020904">
    <property type="entry name" value="Sc_DH/Rdtase_CS"/>
</dbReference>
<dbReference type="Proteomes" id="UP000293719">
    <property type="component" value="Chromosome"/>
</dbReference>
<reference evidence="5 6" key="1">
    <citation type="journal article" date="2017" name="Int. J. Syst. Evol. Microbiol.">
        <title>Roseitalea porphyridii gen. nov., sp. nov., isolated from a red alga, and reclassification of Hoeflea suaedae Chung et al. 2013 as Pseudohoeflea suaedae gen. nov., comb. nov.</title>
        <authorList>
            <person name="Hyeon J.W."/>
            <person name="Jeong S.E."/>
            <person name="Baek K."/>
            <person name="Jeon C.O."/>
        </authorList>
    </citation>
    <scope>NUCLEOTIDE SEQUENCE [LARGE SCALE GENOMIC DNA]</scope>
    <source>
        <strain evidence="5 6">MA7-20</strain>
    </source>
</reference>
<dbReference type="EMBL" id="CP036532">
    <property type="protein sequence ID" value="QBK29902.1"/>
    <property type="molecule type" value="Genomic_DNA"/>
</dbReference>
<evidence type="ECO:0000256" key="1">
    <source>
        <dbReference type="ARBA" id="ARBA00006484"/>
    </source>
</evidence>
<sequence length="288" mass="30244">MGRFGDARECCGAETVTGPFADTVCFVTGAASGIGRACAAWLIERDAQVALLDRDEAALGSLRDERWWRPDRAMAACVDICDGEALDAAFRAALRQLGGRPGGLINAAGIARNRHFLDTTDELMRTMFEVNVMGTFMASRRFVDAHQSANGGPAAIVNIGSVSGLTGNSGRCAYGASKGAVHQLTRTMATELAPLGIRVNAVAPGPVDTPMVRGVTASPGAREAWIARMPIGRYASPEEIADVIGFLVSPSSGFVCGQVLAADGGFLSAGVIATERAFHKREEYHEGI</sequence>
<proteinExistence type="inferred from homology"/>
<dbReference type="CDD" id="cd05233">
    <property type="entry name" value="SDR_c"/>
    <property type="match status" value="1"/>
</dbReference>
<gene>
    <name evidence="5" type="ORF">E0E05_04380</name>
</gene>
<protein>
    <submittedName>
        <fullName evidence="5">SDR family oxidoreductase</fullName>
    </submittedName>
</protein>
<dbReference type="PANTHER" id="PTHR24321:SF8">
    <property type="entry name" value="ESTRADIOL 17-BETA-DEHYDROGENASE 8-RELATED"/>
    <property type="match status" value="1"/>
</dbReference>
<dbReference type="KEGG" id="rpod:E0E05_04380"/>
<evidence type="ECO:0000256" key="3">
    <source>
        <dbReference type="ARBA" id="ARBA00023027"/>
    </source>
</evidence>
<name>A0A4P6UXZ9_9HYPH</name>
<keyword evidence="3" id="KW-0520">NAD</keyword>